<dbReference type="InterPro" id="IPR034466">
    <property type="entry name" value="Methyltransferase_Class_B"/>
</dbReference>
<gene>
    <name evidence="7" type="primary">swfC</name>
</gene>
<dbReference type="SFLD" id="SFLDG01082">
    <property type="entry name" value="B12-binding_domain_containing"/>
    <property type="match status" value="1"/>
</dbReference>
<dbReference type="GO" id="GO:0003824">
    <property type="term" value="F:catalytic activity"/>
    <property type="evidence" value="ECO:0007669"/>
    <property type="project" value="InterPro"/>
</dbReference>
<dbReference type="Pfam" id="PF13282">
    <property type="entry name" value="DUF4070"/>
    <property type="match status" value="1"/>
</dbReference>
<dbReference type="PANTHER" id="PTHR43409">
    <property type="entry name" value="ANAEROBIC MAGNESIUM-PROTOPORPHYRIN IX MONOMETHYL ESTER CYCLASE-RELATED"/>
    <property type="match status" value="1"/>
</dbReference>
<evidence type="ECO:0000256" key="1">
    <source>
        <dbReference type="ARBA" id="ARBA00001966"/>
    </source>
</evidence>
<dbReference type="InterPro" id="IPR034530">
    <property type="entry name" value="HpnP-like"/>
</dbReference>
<evidence type="ECO:0000256" key="2">
    <source>
        <dbReference type="ARBA" id="ARBA00022691"/>
    </source>
</evidence>
<sequence length="585" mass="66600">MSNALLIYPKQPPTYWGNNYALDLQGIKAVFPPLGLLTVAAMFPSRYNLRVVDLNVTPLEDDDLEWADLAFTSTMIPQRPSLEQVVERCNRARVPVIAGGPHPTTFHEEIEGIDHFVLDEVEETFATFLSDLESGTARRIYRAPRKPDMTLAPIPRFDLIDMSEYHSMCLQFSRGCPFDCEFCDITKLYGRVSRTKSPEQMVAEFDYLYELGWRGPLFLVDDNFIGNKREVSRLLPVIAEWQRERGHPYSLFTEASVNIVRMNDLMDDMIEAGFDAVFLGIETPNPKALKKMKKPQNLDMRDDNYLFTSVRKIQQKGMMVLGGFILGLDDDDDNAFDAQIAFIQEAGIPISLIGLLTALKGTNLWTRLERENRLLDKPVEIDDTALNFKPEMDPKTLVEGYLRVIGTIYDSTLENYFDRCLTLLENLNPVPHLYKPVGKHILYAAIMGIRQRLTPEQLPVFSRYIAKVSRKHPRLLPLGIRLAGMGYHCEKFTRQQTMIRGFKEYVKSELASFNEARWGPDAEPEMEDELRKAALQRARARQRTIPEEFRFAGDGISESLAAFQLALSSEAPQSAQVNVNLPVTG</sequence>
<evidence type="ECO:0000256" key="5">
    <source>
        <dbReference type="ARBA" id="ARBA00023014"/>
    </source>
</evidence>
<dbReference type="GO" id="GO:0051536">
    <property type="term" value="F:iron-sulfur cluster binding"/>
    <property type="evidence" value="ECO:0007669"/>
    <property type="project" value="UniProtKB-KW"/>
</dbReference>
<dbReference type="AlphaFoldDB" id="V5JBA4"/>
<feature type="domain" description="Radical SAM core" evidence="6">
    <location>
        <begin position="162"/>
        <end position="395"/>
    </location>
</feature>
<reference evidence="7" key="1">
    <citation type="journal article" date="2013" name="Environ. Microbiol. Rep.">
        <title>Polyketide genes in the marine sponge Plakortis simplex: a new group of mono-modular type I polyketide synthases from sponge symbionts.</title>
        <authorList>
            <person name="Della Sala G."/>
            <person name="Hochmuth T."/>
            <person name="Costantino V."/>
            <person name="Teta R."/>
            <person name="Gerwick W."/>
            <person name="Gerwick L."/>
            <person name="Piel J."/>
            <person name="Mangoni A."/>
        </authorList>
    </citation>
    <scope>NUCLEOTIDE SEQUENCE</scope>
</reference>
<dbReference type="InterPro" id="IPR058240">
    <property type="entry name" value="rSAM_sf"/>
</dbReference>
<dbReference type="Pfam" id="PF04055">
    <property type="entry name" value="Radical_SAM"/>
    <property type="match status" value="1"/>
</dbReference>
<dbReference type="Pfam" id="PF02310">
    <property type="entry name" value="B12-binding"/>
    <property type="match status" value="1"/>
</dbReference>
<dbReference type="SFLD" id="SFLDF00303">
    <property type="entry name" value="hopanoid_C2-methyltransferase"/>
    <property type="match status" value="1"/>
</dbReference>
<name>V5JBA4_UNCXX</name>
<evidence type="ECO:0000256" key="3">
    <source>
        <dbReference type="ARBA" id="ARBA00022723"/>
    </source>
</evidence>
<dbReference type="SUPFAM" id="SSF102114">
    <property type="entry name" value="Radical SAM enzymes"/>
    <property type="match status" value="1"/>
</dbReference>
<dbReference type="PROSITE" id="PS51918">
    <property type="entry name" value="RADICAL_SAM"/>
    <property type="match status" value="1"/>
</dbReference>
<dbReference type="SFLD" id="SFLDS00029">
    <property type="entry name" value="Radical_SAM"/>
    <property type="match status" value="1"/>
</dbReference>
<dbReference type="Gene3D" id="3.40.50.280">
    <property type="entry name" value="Cobalamin-binding domain"/>
    <property type="match status" value="1"/>
</dbReference>
<dbReference type="InterPro" id="IPR023404">
    <property type="entry name" value="rSAM_horseshoe"/>
</dbReference>
<dbReference type="InterPro" id="IPR025274">
    <property type="entry name" value="DUF4070"/>
</dbReference>
<dbReference type="PANTHER" id="PTHR43409:SF3">
    <property type="entry name" value="HYPOTHETICAL METHYLTRANSFERASE"/>
    <property type="match status" value="1"/>
</dbReference>
<organism evidence="7">
    <name type="scientific">bacterium symbiont of Plakortis simplex pPS11G3</name>
    <dbReference type="NCBI Taxonomy" id="1256902"/>
    <lineage>
        <taxon>Bacteria</taxon>
    </lineage>
</organism>
<dbReference type="InterPro" id="IPR051198">
    <property type="entry name" value="BchE-like"/>
</dbReference>
<proteinExistence type="predicted"/>
<keyword evidence="2" id="KW-0949">S-adenosyl-L-methionine</keyword>
<evidence type="ECO:0000259" key="6">
    <source>
        <dbReference type="PROSITE" id="PS51918"/>
    </source>
</evidence>
<dbReference type="Gene3D" id="3.80.30.20">
    <property type="entry name" value="tm_1862 like domain"/>
    <property type="match status" value="1"/>
</dbReference>
<dbReference type="CDD" id="cd01335">
    <property type="entry name" value="Radical_SAM"/>
    <property type="match status" value="1"/>
</dbReference>
<dbReference type="EMBL" id="JX946307">
    <property type="protein sequence ID" value="AGH13579.1"/>
    <property type="molecule type" value="Genomic_DNA"/>
</dbReference>
<evidence type="ECO:0000313" key="7">
    <source>
        <dbReference type="EMBL" id="AGH13579.1"/>
    </source>
</evidence>
<dbReference type="SFLD" id="SFLDG01123">
    <property type="entry name" value="methyltransferase_(Class_B)"/>
    <property type="match status" value="1"/>
</dbReference>
<comment type="cofactor">
    <cofactor evidence="1">
        <name>[4Fe-4S] cluster</name>
        <dbReference type="ChEBI" id="CHEBI:49883"/>
    </cofactor>
</comment>
<dbReference type="GO" id="GO:0046872">
    <property type="term" value="F:metal ion binding"/>
    <property type="evidence" value="ECO:0007669"/>
    <property type="project" value="UniProtKB-KW"/>
</dbReference>
<dbReference type="GO" id="GO:0031419">
    <property type="term" value="F:cobalamin binding"/>
    <property type="evidence" value="ECO:0007669"/>
    <property type="project" value="InterPro"/>
</dbReference>
<dbReference type="InterPro" id="IPR007197">
    <property type="entry name" value="rSAM"/>
</dbReference>
<dbReference type="InterPro" id="IPR006638">
    <property type="entry name" value="Elp3/MiaA/NifB-like_rSAM"/>
</dbReference>
<evidence type="ECO:0000256" key="4">
    <source>
        <dbReference type="ARBA" id="ARBA00023004"/>
    </source>
</evidence>
<keyword evidence="5" id="KW-0411">Iron-sulfur</keyword>
<dbReference type="GO" id="GO:0005829">
    <property type="term" value="C:cytosol"/>
    <property type="evidence" value="ECO:0007669"/>
    <property type="project" value="TreeGrafter"/>
</dbReference>
<keyword evidence="3" id="KW-0479">Metal-binding</keyword>
<dbReference type="SMART" id="SM00729">
    <property type="entry name" value="Elp3"/>
    <property type="match status" value="1"/>
</dbReference>
<dbReference type="InterPro" id="IPR006158">
    <property type="entry name" value="Cobalamin-bd"/>
</dbReference>
<protein>
    <submittedName>
        <fullName evidence="7">Radical SAM domain protein</fullName>
    </submittedName>
</protein>
<keyword evidence="4" id="KW-0408">Iron</keyword>
<accession>V5JBA4</accession>